<dbReference type="InterPro" id="IPR002925">
    <property type="entry name" value="Dienelactn_hydro"/>
</dbReference>
<dbReference type="Proteomes" id="UP000198931">
    <property type="component" value="Unassembled WGS sequence"/>
</dbReference>
<evidence type="ECO:0000313" key="4">
    <source>
        <dbReference type="Proteomes" id="UP000198931"/>
    </source>
</evidence>
<dbReference type="InterPro" id="IPR029058">
    <property type="entry name" value="AB_hydrolase_fold"/>
</dbReference>
<evidence type="ECO:0000313" key="3">
    <source>
        <dbReference type="EMBL" id="SFI13056.1"/>
    </source>
</evidence>
<evidence type="ECO:0000256" key="1">
    <source>
        <dbReference type="SAM" id="SignalP"/>
    </source>
</evidence>
<dbReference type="RefSeq" id="WP_090079513.1">
    <property type="nucleotide sequence ID" value="NZ_FOQT01000002.1"/>
</dbReference>
<dbReference type="AlphaFoldDB" id="A0A1I3FPG7"/>
<organism evidence="3 4">
    <name type="scientific">Halpernia frigidisoli</name>
    <dbReference type="NCBI Taxonomy" id="1125876"/>
    <lineage>
        <taxon>Bacteria</taxon>
        <taxon>Pseudomonadati</taxon>
        <taxon>Bacteroidota</taxon>
        <taxon>Flavobacteriia</taxon>
        <taxon>Flavobacteriales</taxon>
        <taxon>Weeksellaceae</taxon>
        <taxon>Chryseobacterium group</taxon>
        <taxon>Halpernia</taxon>
    </lineage>
</organism>
<dbReference type="GO" id="GO:0016787">
    <property type="term" value="F:hydrolase activity"/>
    <property type="evidence" value="ECO:0007669"/>
    <property type="project" value="UniProtKB-KW"/>
</dbReference>
<accession>A0A1I3FPG7</accession>
<keyword evidence="4" id="KW-1185">Reference proteome</keyword>
<dbReference type="OrthoDB" id="9787933at2"/>
<evidence type="ECO:0000259" key="2">
    <source>
        <dbReference type="Pfam" id="PF01738"/>
    </source>
</evidence>
<name>A0A1I3FPG7_9FLAO</name>
<dbReference type="Gene3D" id="3.40.50.1820">
    <property type="entry name" value="alpha/beta hydrolase"/>
    <property type="match status" value="1"/>
</dbReference>
<proteinExistence type="predicted"/>
<keyword evidence="3" id="KW-0378">Hydrolase</keyword>
<feature type="domain" description="Dienelactone hydrolase" evidence="2">
    <location>
        <begin position="35"/>
        <end position="245"/>
    </location>
</feature>
<dbReference type="InterPro" id="IPR050261">
    <property type="entry name" value="FrsA_esterase"/>
</dbReference>
<dbReference type="EMBL" id="FOQT01000002">
    <property type="protein sequence ID" value="SFI13056.1"/>
    <property type="molecule type" value="Genomic_DNA"/>
</dbReference>
<dbReference type="Pfam" id="PF01738">
    <property type="entry name" value="DLH"/>
    <property type="match status" value="1"/>
</dbReference>
<keyword evidence="1" id="KW-0732">Signal</keyword>
<gene>
    <name evidence="3" type="ORF">SAMN05443292_1523</name>
</gene>
<dbReference type="PANTHER" id="PTHR22946:SF0">
    <property type="entry name" value="DIENELACTONE HYDROLASE DOMAIN-CONTAINING PROTEIN"/>
    <property type="match status" value="1"/>
</dbReference>
<dbReference type="SUPFAM" id="SSF53474">
    <property type="entry name" value="alpha/beta-Hydrolases"/>
    <property type="match status" value="1"/>
</dbReference>
<sequence>MKLSLSLITMLMAIQFTVAQTLKPVQYKDGEQKLNGFVTSNTGKKLPGVLVLPAWQGIDKEAKNAALELQKAGYIAFVADIYGEGNVPTDNASAGKIAGKYKEDYKAYQKRISLALDQLKKAGANVDKIAVIGYCFGGTGVLEVARANFPVVGVVSIHGGLAKDPARENMPIKTKVLVENGADDGGVTPEVVAALTKELNVGKTDWQMITYSNSKHTFTNPESPDYNDVMSKRAWDHTMMFLAEILK</sequence>
<feature type="chain" id="PRO_5011670261" evidence="1">
    <location>
        <begin position="20"/>
        <end position="247"/>
    </location>
</feature>
<protein>
    <submittedName>
        <fullName evidence="3">Dienelactone hydrolase</fullName>
    </submittedName>
</protein>
<feature type="signal peptide" evidence="1">
    <location>
        <begin position="1"/>
        <end position="19"/>
    </location>
</feature>
<dbReference type="PANTHER" id="PTHR22946">
    <property type="entry name" value="DIENELACTONE HYDROLASE DOMAIN-CONTAINING PROTEIN-RELATED"/>
    <property type="match status" value="1"/>
</dbReference>
<dbReference type="STRING" id="1125876.SAMN05443292_1523"/>
<reference evidence="3 4" key="1">
    <citation type="submission" date="2016-10" db="EMBL/GenBank/DDBJ databases">
        <authorList>
            <person name="de Groot N.N."/>
        </authorList>
    </citation>
    <scope>NUCLEOTIDE SEQUENCE [LARGE SCALE GENOMIC DNA]</scope>
    <source>
        <strain evidence="3 4">DSM 26000</strain>
    </source>
</reference>